<accession>A0A484GLC8</accession>
<feature type="non-terminal residue" evidence="2">
    <location>
        <position position="57"/>
    </location>
</feature>
<keyword evidence="3" id="KW-1185">Reference proteome</keyword>
<dbReference type="EMBL" id="QWLN02006797">
    <property type="protein sequence ID" value="TEA35916.1"/>
    <property type="molecule type" value="Genomic_DNA"/>
</dbReference>
<sequence>DFPGGPVLKNPSSNAGDTGSIPGWGTKIPHATGQLSLCATTTEPVLSGACKPQLERS</sequence>
<gene>
    <name evidence="2" type="ORF">DBR06_SOUSAS810017</name>
</gene>
<feature type="region of interest" description="Disordered" evidence="1">
    <location>
        <begin position="1"/>
        <end position="27"/>
    </location>
</feature>
<evidence type="ECO:0000313" key="2">
    <source>
        <dbReference type="EMBL" id="TEA35916.1"/>
    </source>
</evidence>
<comment type="caution">
    <text evidence="2">The sequence shown here is derived from an EMBL/GenBank/DDBJ whole genome shotgun (WGS) entry which is preliminary data.</text>
</comment>
<protein>
    <submittedName>
        <fullName evidence="2">Uncharacterized protein</fullName>
    </submittedName>
</protein>
<evidence type="ECO:0000313" key="3">
    <source>
        <dbReference type="Proteomes" id="UP000295264"/>
    </source>
</evidence>
<proteinExistence type="predicted"/>
<dbReference type="Proteomes" id="UP000295264">
    <property type="component" value="Unassembled WGS sequence"/>
</dbReference>
<feature type="non-terminal residue" evidence="2">
    <location>
        <position position="1"/>
    </location>
</feature>
<dbReference type="AlphaFoldDB" id="A0A484GLC8"/>
<reference evidence="2 3" key="1">
    <citation type="journal article" date="2018" name="Genomics">
        <title>Molecular footprints of inshore aquatic adaptation in Indo-Pacific humpback dolphin (Sousa chinensis).</title>
        <authorList>
            <person name="Ming Y."/>
            <person name="Jian J."/>
            <person name="Yu F."/>
            <person name="Yu X."/>
            <person name="Wang J."/>
            <person name="Liu W."/>
        </authorList>
    </citation>
    <scope>NUCLEOTIDE SEQUENCE [LARGE SCALE GENOMIC DNA]</scope>
    <source>
        <strain evidence="2">MY-2018</strain>
        <tissue evidence="2">Skin</tissue>
    </source>
</reference>
<name>A0A484GLC8_SOUCH</name>
<evidence type="ECO:0000256" key="1">
    <source>
        <dbReference type="SAM" id="MobiDB-lite"/>
    </source>
</evidence>
<organism evidence="2 3">
    <name type="scientific">Sousa chinensis</name>
    <name type="common">Indo-pacific humpbacked dolphin</name>
    <name type="synonym">Steno chinensis</name>
    <dbReference type="NCBI Taxonomy" id="103600"/>
    <lineage>
        <taxon>Eukaryota</taxon>
        <taxon>Metazoa</taxon>
        <taxon>Chordata</taxon>
        <taxon>Craniata</taxon>
        <taxon>Vertebrata</taxon>
        <taxon>Euteleostomi</taxon>
        <taxon>Mammalia</taxon>
        <taxon>Eutheria</taxon>
        <taxon>Laurasiatheria</taxon>
        <taxon>Artiodactyla</taxon>
        <taxon>Whippomorpha</taxon>
        <taxon>Cetacea</taxon>
        <taxon>Odontoceti</taxon>
        <taxon>Delphinidae</taxon>
        <taxon>Sousa</taxon>
    </lineage>
</organism>